<dbReference type="Proteomes" id="UP000085678">
    <property type="component" value="Unplaced"/>
</dbReference>
<sequence length="294" mass="34205">MDRESTSNHTGSRINNTILDDISDSSDYVVVFKGDTGKRLVQLMEENNRQQQSIINLLKALVERGASDQSDPPSPYSGKRKRGSSESLSVDKECRTALRDTYRTIIRHSSVGWNFEQSFTAPPNLAVTEAVVTEIRRKYSQDGTPKWSEPMINAACRVYYRSLRDDFKRSNEGTKDRHRERIRRNERLKRKLSRRQTALKDIDWSEEEKKKVEEILVKDFMSSDEEEDGGSYVKSLEWESETLRHYKMELDHFYVEKQNARTVNAMILPERNGGYFSLRKKPENCPSWASLSFT</sequence>
<dbReference type="AlphaFoldDB" id="A0A1S3GYW3"/>
<dbReference type="GeneID" id="106150536"/>
<accession>A0A1S3GYW3</accession>
<gene>
    <name evidence="3" type="primary">LOC106150536</name>
</gene>
<dbReference type="OMA" id="CEFSARE"/>
<reference evidence="3" key="1">
    <citation type="submission" date="2025-08" db="UniProtKB">
        <authorList>
            <consortium name="RefSeq"/>
        </authorList>
    </citation>
    <scope>IDENTIFICATION</scope>
    <source>
        <tissue evidence="3">Gonads</tissue>
    </source>
</reference>
<evidence type="ECO:0000313" key="2">
    <source>
        <dbReference type="Proteomes" id="UP000085678"/>
    </source>
</evidence>
<proteinExistence type="predicted"/>
<evidence type="ECO:0000313" key="3">
    <source>
        <dbReference type="RefSeq" id="XP_013378862.1"/>
    </source>
</evidence>
<dbReference type="RefSeq" id="XP_013378862.1">
    <property type="nucleotide sequence ID" value="XM_013523408.1"/>
</dbReference>
<protein>
    <submittedName>
        <fullName evidence="3">Uncharacterized protein LOC106150536</fullName>
    </submittedName>
</protein>
<name>A0A1S3GYW3_LINAN</name>
<feature type="region of interest" description="Disordered" evidence="1">
    <location>
        <begin position="65"/>
        <end position="91"/>
    </location>
</feature>
<organism evidence="2 3">
    <name type="scientific">Lingula anatina</name>
    <name type="common">Brachiopod</name>
    <name type="synonym">Lingula unguis</name>
    <dbReference type="NCBI Taxonomy" id="7574"/>
    <lineage>
        <taxon>Eukaryota</taxon>
        <taxon>Metazoa</taxon>
        <taxon>Spiralia</taxon>
        <taxon>Lophotrochozoa</taxon>
        <taxon>Brachiopoda</taxon>
        <taxon>Linguliformea</taxon>
        <taxon>Lingulata</taxon>
        <taxon>Lingulida</taxon>
        <taxon>Linguloidea</taxon>
        <taxon>Lingulidae</taxon>
        <taxon>Lingula</taxon>
    </lineage>
</organism>
<dbReference type="InParanoid" id="A0A1S3GYW3"/>
<evidence type="ECO:0000256" key="1">
    <source>
        <dbReference type="SAM" id="MobiDB-lite"/>
    </source>
</evidence>
<keyword evidence="2" id="KW-1185">Reference proteome</keyword>
<dbReference type="KEGG" id="lak:106150536"/>